<dbReference type="AlphaFoldDB" id="A0A8T4IQF3"/>
<dbReference type="PANTHER" id="PTHR38030">
    <property type="entry name" value="PROTOPORPHYRINOGEN IX DEHYDROGENASE [MENAQUINONE]"/>
    <property type="match status" value="1"/>
</dbReference>
<protein>
    <submittedName>
        <fullName evidence="2">Flavodoxin</fullName>
    </submittedName>
</protein>
<dbReference type="EMBL" id="JAGSMN010000287">
    <property type="protein sequence ID" value="MBR7673998.1"/>
    <property type="molecule type" value="Genomic_DNA"/>
</dbReference>
<organism evidence="2 3">
    <name type="scientific">Streptomyces daliensis</name>
    <dbReference type="NCBI Taxonomy" id="299421"/>
    <lineage>
        <taxon>Bacteria</taxon>
        <taxon>Bacillati</taxon>
        <taxon>Actinomycetota</taxon>
        <taxon>Actinomycetes</taxon>
        <taxon>Kitasatosporales</taxon>
        <taxon>Streptomycetaceae</taxon>
        <taxon>Streptomyces</taxon>
    </lineage>
</organism>
<dbReference type="Pfam" id="PF12724">
    <property type="entry name" value="Flavodoxin_5"/>
    <property type="match status" value="1"/>
</dbReference>
<evidence type="ECO:0000259" key="1">
    <source>
        <dbReference type="Pfam" id="PF12724"/>
    </source>
</evidence>
<dbReference type="InterPro" id="IPR052200">
    <property type="entry name" value="Protoporphyrinogen_IX_DH"/>
</dbReference>
<gene>
    <name evidence="2" type="ORF">KDA82_13430</name>
</gene>
<dbReference type="GO" id="GO:0010181">
    <property type="term" value="F:FMN binding"/>
    <property type="evidence" value="ECO:0007669"/>
    <property type="project" value="TreeGrafter"/>
</dbReference>
<dbReference type="PANTHER" id="PTHR38030:SF2">
    <property type="entry name" value="PROTOPORPHYRINOGEN IX DEHYDROGENASE [QUINONE]"/>
    <property type="match status" value="1"/>
</dbReference>
<dbReference type="InterPro" id="IPR026816">
    <property type="entry name" value="Flavodoxin_dom"/>
</dbReference>
<dbReference type="GO" id="GO:0070819">
    <property type="term" value="F:menaquinone-dependent protoporphyrinogen oxidase activity"/>
    <property type="evidence" value="ECO:0007669"/>
    <property type="project" value="TreeGrafter"/>
</dbReference>
<name>A0A8T4IQF3_9ACTN</name>
<evidence type="ECO:0000313" key="2">
    <source>
        <dbReference type="EMBL" id="MBR7673998.1"/>
    </source>
</evidence>
<proteinExistence type="predicted"/>
<dbReference type="GO" id="GO:0006783">
    <property type="term" value="P:heme biosynthetic process"/>
    <property type="evidence" value="ECO:0007669"/>
    <property type="project" value="TreeGrafter"/>
</dbReference>
<feature type="domain" description="Flavodoxin" evidence="1">
    <location>
        <begin position="6"/>
        <end position="138"/>
    </location>
</feature>
<keyword evidence="3" id="KW-1185">Reference proteome</keyword>
<dbReference type="InterPro" id="IPR029039">
    <property type="entry name" value="Flavoprotein-like_sf"/>
</dbReference>
<accession>A0A8T4IQF3</accession>
<comment type="caution">
    <text evidence="2">The sequence shown here is derived from an EMBL/GenBank/DDBJ whole genome shotgun (WGS) entry which is preliminary data.</text>
</comment>
<dbReference type="Proteomes" id="UP000675554">
    <property type="component" value="Unassembled WGS sequence"/>
</dbReference>
<sequence length="169" mass="18215">MPSHILVAYGSKNGSTREIAGWIVDALNSAGCEAVAEPAADVRTPAPYDAVVLGGALYAGCWHRDTARFARRHTPVLRDRPVWLFSSGPLDSSASEREIPPVRQVRRMAERLGARGHITFGGKLDADAEGWMARRIVAAGQGGDHRDPDSVASWATGIARELRRTSLTS</sequence>
<dbReference type="SUPFAM" id="SSF52218">
    <property type="entry name" value="Flavoproteins"/>
    <property type="match status" value="1"/>
</dbReference>
<evidence type="ECO:0000313" key="3">
    <source>
        <dbReference type="Proteomes" id="UP000675554"/>
    </source>
</evidence>
<reference evidence="2" key="1">
    <citation type="submission" date="2021-04" db="EMBL/GenBank/DDBJ databases">
        <title>Sequencing of actinobacteria type strains.</title>
        <authorList>
            <person name="Nguyen G.-S."/>
            <person name="Wentzel A."/>
        </authorList>
    </citation>
    <scope>NUCLEOTIDE SEQUENCE</scope>
    <source>
        <strain evidence="2">DSM 42095</strain>
    </source>
</reference>
<dbReference type="Gene3D" id="3.40.50.360">
    <property type="match status" value="1"/>
</dbReference>